<dbReference type="Pfam" id="PF13041">
    <property type="entry name" value="PPR_2"/>
    <property type="match status" value="1"/>
</dbReference>
<feature type="region of interest" description="Disordered" evidence="3">
    <location>
        <begin position="1"/>
        <end position="34"/>
    </location>
</feature>
<accession>A0A6I9RZM2</accession>
<gene>
    <name evidence="5" type="primary">LOC105055135</name>
</gene>
<dbReference type="InParanoid" id="A0A6I9RZM2"/>
<dbReference type="PROSITE" id="PS51375">
    <property type="entry name" value="PPR"/>
    <property type="match status" value="3"/>
</dbReference>
<feature type="repeat" description="PPR" evidence="2">
    <location>
        <begin position="119"/>
        <end position="149"/>
    </location>
</feature>
<dbReference type="KEGG" id="egu:105055135"/>
<dbReference type="FunFam" id="1.25.40.10:FF:000348">
    <property type="entry name" value="Pentatricopeptide repeat-containing protein chloroplastic"/>
    <property type="match status" value="1"/>
</dbReference>
<dbReference type="InterPro" id="IPR011990">
    <property type="entry name" value="TPR-like_helical_dom_sf"/>
</dbReference>
<dbReference type="PANTHER" id="PTHR47926:SF387">
    <property type="entry name" value="PENTATRICOPEPTIDE REPEAT-CONTAINING PROTEIN"/>
    <property type="match status" value="1"/>
</dbReference>
<protein>
    <submittedName>
        <fullName evidence="5">Pentatricopeptide repeat-containing protein At5g66520-like</fullName>
    </submittedName>
</protein>
<feature type="compositionally biased region" description="Pro residues" evidence="3">
    <location>
        <begin position="9"/>
        <end position="22"/>
    </location>
</feature>
<keyword evidence="1" id="KW-0677">Repeat</keyword>
<evidence type="ECO:0000256" key="1">
    <source>
        <dbReference type="ARBA" id="ARBA00022737"/>
    </source>
</evidence>
<dbReference type="FunFam" id="1.25.40.10:FF:000184">
    <property type="entry name" value="Pentatricopeptide repeat-containing protein, chloroplastic"/>
    <property type="match status" value="1"/>
</dbReference>
<evidence type="ECO:0000313" key="4">
    <source>
        <dbReference type="Proteomes" id="UP000504607"/>
    </source>
</evidence>
<evidence type="ECO:0000256" key="3">
    <source>
        <dbReference type="SAM" id="MobiDB-lite"/>
    </source>
</evidence>
<dbReference type="PANTHER" id="PTHR47926">
    <property type="entry name" value="PENTATRICOPEPTIDE REPEAT-CONTAINING PROTEIN"/>
    <property type="match status" value="1"/>
</dbReference>
<dbReference type="InterPro" id="IPR002885">
    <property type="entry name" value="PPR_rpt"/>
</dbReference>
<sequence>MAARLHFETPPPLPPSPKPPTSPRRNQRSNSQTSGVDALLRYLRSVTQGSVPNKTTFISAMRACSLLPSIPEGRAIHSHILKAGLGADRFIASSVISFYSSCGQLRSARQVFDGVCVKDAALQTTMLKGYVEYGDIAKARALFDEMRTRDVIAWNAMISGYAQSGLPEDALQLFHEMQISNFQPNEVTLIGALSACSQMGCLALGEWIHGYIDRHLDVFQSPTLGNALVHMYAKCGRLDAAFELFLGQKLRNLESWNAMLTGFAIHGHGTCALSLFSQMIKLGVWPDRISFLAVLMACSHGGMVDHAQRCFNCMNRIYGMEPEAKHYGCMVDILSRGGHLDEARSLLSSMPFEPDACSWGAFLHGCFTYGNYGLGLEAAGHLIELEPWEEGRYVALLNLYSLTGGVEDAIRVRKVIHEMGIKQPSGRSMIEVDGVAHEFLAGDRSHCQSSDIYSMIEKIASNLELLDQLY</sequence>
<dbReference type="Pfam" id="PF01535">
    <property type="entry name" value="PPR"/>
    <property type="match status" value="4"/>
</dbReference>
<evidence type="ECO:0000313" key="5">
    <source>
        <dbReference type="RefSeq" id="XP_010935172.1"/>
    </source>
</evidence>
<dbReference type="InterPro" id="IPR046848">
    <property type="entry name" value="E_motif"/>
</dbReference>
<evidence type="ECO:0000256" key="2">
    <source>
        <dbReference type="PROSITE-ProRule" id="PRU00708"/>
    </source>
</evidence>
<dbReference type="Gene3D" id="1.25.40.10">
    <property type="entry name" value="Tetratricopeptide repeat domain"/>
    <property type="match status" value="2"/>
</dbReference>
<dbReference type="RefSeq" id="XP_010935172.1">
    <property type="nucleotide sequence ID" value="XM_010936870.3"/>
</dbReference>
<proteinExistence type="predicted"/>
<dbReference type="GO" id="GO:0003723">
    <property type="term" value="F:RNA binding"/>
    <property type="evidence" value="ECO:0007669"/>
    <property type="project" value="InterPro"/>
</dbReference>
<keyword evidence="4" id="KW-1185">Reference proteome</keyword>
<dbReference type="GO" id="GO:0009451">
    <property type="term" value="P:RNA modification"/>
    <property type="evidence" value="ECO:0007669"/>
    <property type="project" value="InterPro"/>
</dbReference>
<name>A0A6I9RZM2_ELAGV</name>
<dbReference type="Proteomes" id="UP000504607">
    <property type="component" value="Chromosome 12"/>
</dbReference>
<dbReference type="Pfam" id="PF20431">
    <property type="entry name" value="E_motif"/>
    <property type="match status" value="1"/>
</dbReference>
<dbReference type="InterPro" id="IPR046960">
    <property type="entry name" value="PPR_At4g14850-like_plant"/>
</dbReference>
<dbReference type="OrthoDB" id="185373at2759"/>
<organism evidence="4 5">
    <name type="scientific">Elaeis guineensis var. tenera</name>
    <name type="common">Oil palm</name>
    <dbReference type="NCBI Taxonomy" id="51953"/>
    <lineage>
        <taxon>Eukaryota</taxon>
        <taxon>Viridiplantae</taxon>
        <taxon>Streptophyta</taxon>
        <taxon>Embryophyta</taxon>
        <taxon>Tracheophyta</taxon>
        <taxon>Spermatophyta</taxon>
        <taxon>Magnoliopsida</taxon>
        <taxon>Liliopsida</taxon>
        <taxon>Arecaceae</taxon>
        <taxon>Arecoideae</taxon>
        <taxon>Cocoseae</taxon>
        <taxon>Elaeidinae</taxon>
        <taxon>Elaeis</taxon>
    </lineage>
</organism>
<dbReference type="AlphaFoldDB" id="A0A6I9RZM2"/>
<dbReference type="NCBIfam" id="TIGR00756">
    <property type="entry name" value="PPR"/>
    <property type="match status" value="3"/>
</dbReference>
<feature type="repeat" description="PPR" evidence="2">
    <location>
        <begin position="150"/>
        <end position="184"/>
    </location>
</feature>
<reference evidence="5" key="1">
    <citation type="submission" date="2025-08" db="UniProtKB">
        <authorList>
            <consortium name="RefSeq"/>
        </authorList>
    </citation>
    <scope>IDENTIFICATION</scope>
</reference>
<feature type="repeat" description="PPR" evidence="2">
    <location>
        <begin position="252"/>
        <end position="286"/>
    </location>
</feature>
<dbReference type="GeneID" id="105055135"/>